<dbReference type="SUPFAM" id="SSF53850">
    <property type="entry name" value="Periplasmic binding protein-like II"/>
    <property type="match status" value="1"/>
</dbReference>
<keyword evidence="4" id="KW-1185">Reference proteome</keyword>
<evidence type="ECO:0000256" key="1">
    <source>
        <dbReference type="ARBA" id="ARBA00010333"/>
    </source>
</evidence>
<sequence>MPIIVVFKMFKSLAPLLFAALLSGVCAASPRTLTLATTQWCPYTCGELSEAENLIGNYLTELFAKHNLELKIESYPWARAIQLAEGGVVDGLLTAVNSEAPSLRFTSVPTAYYQVCFYTYDSAWRFGSIADLTGKVLGVIRDYGYTPDIDRYVASHEGSGRIETVGGSLSTQRLIRMLQAGRIDALVEDRLVLASVLNQLEPQPVHLFEAGCAQAQPFYLALSPDLEDVDTILTQLNSELASQQNQQRLNQKITEITRQQGWE</sequence>
<organism evidence="3 4">
    <name type="scientific">Reinekea blandensis MED297</name>
    <dbReference type="NCBI Taxonomy" id="314283"/>
    <lineage>
        <taxon>Bacteria</taxon>
        <taxon>Pseudomonadati</taxon>
        <taxon>Pseudomonadota</taxon>
        <taxon>Gammaproteobacteria</taxon>
        <taxon>Oceanospirillales</taxon>
        <taxon>Saccharospirillaceae</taxon>
        <taxon>Reinekea</taxon>
    </lineage>
</organism>
<dbReference type="Proteomes" id="UP000005953">
    <property type="component" value="Unassembled WGS sequence"/>
</dbReference>
<comment type="similarity">
    <text evidence="1">Belongs to the bacterial solute-binding protein 3 family.</text>
</comment>
<evidence type="ECO:0000313" key="3">
    <source>
        <dbReference type="EMBL" id="EAR08838.1"/>
    </source>
</evidence>
<dbReference type="Gene3D" id="3.40.190.10">
    <property type="entry name" value="Periplasmic binding protein-like II"/>
    <property type="match status" value="2"/>
</dbReference>
<name>A4BG43_9GAMM</name>
<feature type="signal peptide" evidence="2">
    <location>
        <begin position="1"/>
        <end position="27"/>
    </location>
</feature>
<dbReference type="STRING" id="314283.MED297_04192"/>
<accession>A4BG43</accession>
<protein>
    <submittedName>
        <fullName evidence="3">Uncharacterized protein</fullName>
    </submittedName>
</protein>
<keyword evidence="2" id="KW-0732">Signal</keyword>
<comment type="caution">
    <text evidence="3">The sequence shown here is derived from an EMBL/GenBank/DDBJ whole genome shotgun (WGS) entry which is preliminary data.</text>
</comment>
<dbReference type="PANTHER" id="PTHR35936">
    <property type="entry name" value="MEMBRANE-BOUND LYTIC MUREIN TRANSGLYCOSYLASE F"/>
    <property type="match status" value="1"/>
</dbReference>
<evidence type="ECO:0000256" key="2">
    <source>
        <dbReference type="SAM" id="SignalP"/>
    </source>
</evidence>
<evidence type="ECO:0000313" key="4">
    <source>
        <dbReference type="Proteomes" id="UP000005953"/>
    </source>
</evidence>
<dbReference type="EMBL" id="AAOE01000015">
    <property type="protein sequence ID" value="EAR08838.1"/>
    <property type="molecule type" value="Genomic_DNA"/>
</dbReference>
<feature type="chain" id="PRO_5002666663" evidence="2">
    <location>
        <begin position="28"/>
        <end position="263"/>
    </location>
</feature>
<dbReference type="AlphaFoldDB" id="A4BG43"/>
<proteinExistence type="inferred from homology"/>
<gene>
    <name evidence="3" type="ORF">MED297_04192</name>
</gene>
<dbReference type="HOGENOM" id="CLU_064076_7_0_6"/>
<dbReference type="PANTHER" id="PTHR35936:SF25">
    <property type="entry name" value="ABC TRANSPORTER SUBSTRATE-BINDING PROTEIN"/>
    <property type="match status" value="1"/>
</dbReference>
<reference evidence="3 4" key="1">
    <citation type="submission" date="2006-02" db="EMBL/GenBank/DDBJ databases">
        <authorList>
            <person name="Pinhassi J."/>
            <person name="Pedros-Alio C."/>
            <person name="Ferriera S."/>
            <person name="Johnson J."/>
            <person name="Kravitz S."/>
            <person name="Halpern A."/>
            <person name="Remington K."/>
            <person name="Beeson K."/>
            <person name="Tran B."/>
            <person name="Rogers Y.-H."/>
            <person name="Friedman R."/>
            <person name="Venter J.C."/>
        </authorList>
    </citation>
    <scope>NUCLEOTIDE SEQUENCE [LARGE SCALE GENOMIC DNA]</scope>
    <source>
        <strain evidence="3 4">MED297</strain>
    </source>
</reference>